<dbReference type="EMBL" id="UINC01011109">
    <property type="protein sequence ID" value="SVA49164.1"/>
    <property type="molecule type" value="Genomic_DNA"/>
</dbReference>
<name>A0A381W9L3_9ZZZZ</name>
<reference evidence="1" key="1">
    <citation type="submission" date="2018-05" db="EMBL/GenBank/DDBJ databases">
        <authorList>
            <person name="Lanie J.A."/>
            <person name="Ng W.-L."/>
            <person name="Kazmierczak K.M."/>
            <person name="Andrzejewski T.M."/>
            <person name="Davidsen T.M."/>
            <person name="Wayne K.J."/>
            <person name="Tettelin H."/>
            <person name="Glass J.I."/>
            <person name="Rusch D."/>
            <person name="Podicherti R."/>
            <person name="Tsui H.-C.T."/>
            <person name="Winkler M.E."/>
        </authorList>
    </citation>
    <scope>NUCLEOTIDE SEQUENCE</scope>
</reference>
<proteinExistence type="predicted"/>
<protein>
    <submittedName>
        <fullName evidence="1">Uncharacterized protein</fullName>
    </submittedName>
</protein>
<feature type="non-terminal residue" evidence="1">
    <location>
        <position position="1"/>
    </location>
</feature>
<gene>
    <name evidence="1" type="ORF">METZ01_LOCUS102018</name>
</gene>
<feature type="non-terminal residue" evidence="1">
    <location>
        <position position="978"/>
    </location>
</feature>
<evidence type="ECO:0000313" key="1">
    <source>
        <dbReference type="EMBL" id="SVA49164.1"/>
    </source>
</evidence>
<accession>A0A381W9L3</accession>
<sequence length="978" mass="110439">GEWGWHENLTDGTNDMMWNVSALETGYEYTLEWFVEMNGYLTDYGHQQWNSSGSDEAVYWALELDESVTCDVEIWGRIYVWVSDDSGNNSTAYDWAYMDSVYEAYSPACTDTDDFDPIGIDAYQGGSWVGDPELLDVGTNQMRLDFGDLDDDAAQYYIAVYWSVPGNSSGYGYDSFWFDPASTPTYEFNISVGQWDCWAEVEYYLILETVLGSNYLVGDYYHEFDTNCLGGEVNLSAEQGGIWVNQPFDIVNGTNDLMWNLTDLAIGYDYALEWAVSYNGYVTLYDYEEWITASDAEGIYWSITVDDSVCDVEIQALMQVDVGSGNASDPYTEINYYESSFTLNCTESGEFDALWLSALQDGSWNDLPENLTGGETEMAWMIEPINPDLDYSVYWYWDAYGSNGASFSDSGSATNVSGSSAYWNISIPDWACWVDIHAELEVGPLLEGDYVNLDSTNYSLGAPCEDTTPAGNLTLYVLDNGNLVEEPGYLSDGTHEMNWNLTDLDVDIEYHLYWTATMDGLVLVDESRSWTANSDGTGEVWNLTIPSWFCGIEVYAHLEANTSYGWLSLEDRWTWLDTPCETDLMQFADALESSAELFRDDAAISLELTWIVDLNESIREMLDAYFGDGDGYLNYTESNAALTEIAGNASDGSPMFQLNGQDPDWSEVSGPSFTDLPSSSFGLPVMEMTWVLHYEDMYGLAFSTYLGFTDNETTSFAFDVDLYFYGNEDFELEAVNAHYGDNTSTPIGISSNEAHHLVTAGDEMPEFEVTWDEVLPEPQLELSQWHPGAGDYGEPANVTSWMDGSGYYEFEFRASASYLSWQNFTIAYDVWVDGEHYVDQWVDDYGSGTYNVSEWEQSAEAYFYVLVDRYVCEVEIEASLTDSDSGDVVASTYHYLPGDCTQPEFWLEQYYPYSGYGEPANVTTWMDEYGDYEFGFRASASNLSTHRNWTIAYDVWVDGEHYVDQWVDDYGSGTYNVS</sequence>
<organism evidence="1">
    <name type="scientific">marine metagenome</name>
    <dbReference type="NCBI Taxonomy" id="408172"/>
    <lineage>
        <taxon>unclassified sequences</taxon>
        <taxon>metagenomes</taxon>
        <taxon>ecological metagenomes</taxon>
    </lineage>
</organism>
<dbReference type="AlphaFoldDB" id="A0A381W9L3"/>